<comment type="caution">
    <text evidence="1">The sequence shown here is derived from an EMBL/GenBank/DDBJ whole genome shotgun (WGS) entry which is preliminary data.</text>
</comment>
<accession>A0A4Z1A1J8</accession>
<evidence type="ECO:0000313" key="1">
    <source>
        <dbReference type="EMBL" id="TGL64968.1"/>
    </source>
</evidence>
<dbReference type="AlphaFoldDB" id="A0A4Z1A1J8"/>
<gene>
    <name evidence="1" type="ORF">EHQ62_10220</name>
</gene>
<evidence type="ECO:0000313" key="2">
    <source>
        <dbReference type="Proteomes" id="UP000297567"/>
    </source>
</evidence>
<dbReference type="RefSeq" id="WP_135642507.1">
    <property type="nucleotide sequence ID" value="NZ_RQGH01000026.1"/>
</dbReference>
<sequence length="320" mass="36232">MMDIFINEQQLDTKLDGETNLGQVFDQIQKWIESNGKYLRHFTVNGKELNRSDLDSFGIDETERLDLYVGEELDVIEDSLVEVDNYVDKVGSTLVGRDSLTEKEAEDLKEGIPWIISMIRTTTKLLNLNLNLIQPMGKGKNVEEILTSLQNGALVLDSTKAIESFLEDLRDVKLFLMDLSARLAVMRLDESELIEIISRFVNEKDKVIKDFMLVNENFQSGKDHLASEILNDAVGRLTGLMSALVSIQTRHTELDWQTLSFEDKKLSDLVGELNVTLSNIAQAMEKNDIVYAGDILEYELPEILESLVPFLSLVLEKVTV</sequence>
<keyword evidence="2" id="KW-1185">Reference proteome</keyword>
<reference evidence="1" key="1">
    <citation type="journal article" date="2019" name="PLoS Negl. Trop. Dis.">
        <title>Revisiting the worldwide diversity of Leptospira species in the environment.</title>
        <authorList>
            <person name="Vincent A.T."/>
            <person name="Schiettekatte O."/>
            <person name="Bourhy P."/>
            <person name="Veyrier F.J."/>
            <person name="Picardeau M."/>
        </authorList>
    </citation>
    <scope>NUCLEOTIDE SEQUENCE [LARGE SCALE GENOMIC DNA]</scope>
    <source>
        <strain evidence="1">201702451</strain>
    </source>
</reference>
<dbReference type="Proteomes" id="UP000297567">
    <property type="component" value="Unassembled WGS sequence"/>
</dbReference>
<dbReference type="EMBL" id="RQGH01000026">
    <property type="protein sequence ID" value="TGL64968.1"/>
    <property type="molecule type" value="Genomic_DNA"/>
</dbReference>
<name>A0A4Z1A1J8_9LEPT</name>
<protein>
    <submittedName>
        <fullName evidence="1">Uncharacterized protein</fullName>
    </submittedName>
</protein>
<proteinExistence type="predicted"/>
<organism evidence="1 2">
    <name type="scientific">Leptospira jelokensis</name>
    <dbReference type="NCBI Taxonomy" id="2484931"/>
    <lineage>
        <taxon>Bacteria</taxon>
        <taxon>Pseudomonadati</taxon>
        <taxon>Spirochaetota</taxon>
        <taxon>Spirochaetia</taxon>
        <taxon>Leptospirales</taxon>
        <taxon>Leptospiraceae</taxon>
        <taxon>Leptospira</taxon>
    </lineage>
</organism>